<protein>
    <submittedName>
        <fullName evidence="6">Inactive dipeptidyl peptidase 10-like</fullName>
    </submittedName>
</protein>
<sequence length="721" mass="80745">MEDLESEKYTVHDPCVTWLDENEVALRTREGHVLSYSLHSNITATLLDNSSLDLTYTKFHVSADKRFVLLTYNIQPIFSQSFTASYAIYNVAKGVLLELNPPAGEKALIQYAAWGLQGNQLAFVFEGDIYYQTEVSSKPLRLTATGREGLVVNGLSDWIYEEEVLLTYPANWWSKDGARLAYLTINNSATPLMEIPHFLGGVYPSNVFFPYPKAGSTIPTVSLFVVNLYGPAHTLEMIPPDSVRARDRYISMVTWISSTQLAVRWLNRAQNQSELCVCEATTGACSKEVPLFSSDGSWFYLTLPAKQGARGEFRHIASLPAQPAIPSVPPRFLTSGNWDVTVLCALDEDNRKIYFLSTEESRQSRHLYSADFEGIFQRQCLTCNLLDDCSFFKAVFSPNQTYFTLYCLGPGVPKVTVHNTKDPSSESGSPLGYIVLEDNTPLSETLEGKRLPETVFKTLAADNHDLHLKLSLPQGYEAHLLPLLIIVDGVPGSQSVTEEFTMGWPEVLASTHDMALAWVDGRSGVGRGQKISSVDPRKLSSLRVKDQLGVVEWLMQLPYIDDRRIALYGKAFGGYLSLKMLAATDQLFKCAAAVAPITDFKLYSAAFSERYLGLPAKEEHTYLTASVLEDVHKLKDENFLLLHGTADARVHFQHSAELLSRLVKVEANYSLQLYPDEGHILKERRSIQHSQRTLVHYLQTCLRHNPLLASIEEPDEDEEDD</sequence>
<reference evidence="6" key="1">
    <citation type="submission" date="2025-08" db="UniProtKB">
        <authorList>
            <consortium name="RefSeq"/>
        </authorList>
    </citation>
    <scope>IDENTIFICATION</scope>
    <source>
        <tissue evidence="6">White muscle</tissue>
    </source>
</reference>
<dbReference type="Gene3D" id="2.140.10.30">
    <property type="entry name" value="Dipeptidylpeptidase IV, N-terminal domain"/>
    <property type="match status" value="1"/>
</dbReference>
<dbReference type="AlphaFoldDB" id="A0A8U1BTQ8"/>
<dbReference type="GeneID" id="120058656"/>
<dbReference type="GO" id="GO:1901379">
    <property type="term" value="P:regulation of potassium ion transmembrane transport"/>
    <property type="evidence" value="ECO:0007669"/>
    <property type="project" value="TreeGrafter"/>
</dbReference>
<keyword evidence="2" id="KW-0325">Glycoprotein</keyword>
<feature type="domain" description="Peptidase S9 prolyl oligopeptidase catalytic" evidence="3">
    <location>
        <begin position="507"/>
        <end position="703"/>
    </location>
</feature>
<evidence type="ECO:0000256" key="2">
    <source>
        <dbReference type="ARBA" id="ARBA00023180"/>
    </source>
</evidence>
<dbReference type="GO" id="GO:0008236">
    <property type="term" value="F:serine-type peptidase activity"/>
    <property type="evidence" value="ECO:0007669"/>
    <property type="project" value="InterPro"/>
</dbReference>
<dbReference type="FunFam" id="3.40.50.1820:FF:000003">
    <property type="entry name" value="Dipeptidyl peptidase 4"/>
    <property type="match status" value="1"/>
</dbReference>
<dbReference type="SUPFAM" id="SSF82171">
    <property type="entry name" value="DPP6 N-terminal domain-like"/>
    <property type="match status" value="1"/>
</dbReference>
<dbReference type="InterPro" id="IPR001375">
    <property type="entry name" value="Peptidase_S9_cat"/>
</dbReference>
<dbReference type="PANTHER" id="PTHR11731">
    <property type="entry name" value="PROTEASE FAMILY S9B,C DIPEPTIDYL-PEPTIDASE IV-RELATED"/>
    <property type="match status" value="1"/>
</dbReference>
<dbReference type="InterPro" id="IPR050278">
    <property type="entry name" value="Serine_Prot_S9B/DPPIV"/>
</dbReference>
<keyword evidence="5" id="KW-1185">Reference proteome</keyword>
<dbReference type="PANTHER" id="PTHR11731:SF97">
    <property type="entry name" value="INACTIVE DIPEPTIDYL PEPTIDASE 10-LIKE"/>
    <property type="match status" value="1"/>
</dbReference>
<dbReference type="RefSeq" id="XP_038863335.1">
    <property type="nucleotide sequence ID" value="XM_039007407.1"/>
</dbReference>
<dbReference type="GO" id="GO:0008076">
    <property type="term" value="C:voltage-gated potassium channel complex"/>
    <property type="evidence" value="ECO:0007669"/>
    <property type="project" value="TreeGrafter"/>
</dbReference>
<accession>A0A8U1BTQ8</accession>
<dbReference type="KEGG" id="snh:120058656"/>
<evidence type="ECO:0000313" key="5">
    <source>
        <dbReference type="Proteomes" id="UP000808372"/>
    </source>
</evidence>
<proteinExistence type="predicted"/>
<comment type="subcellular location">
    <subcellularLocation>
        <location evidence="1">Cell membrane</location>
        <topology evidence="1">Single-pass type II membrane protein</topology>
    </subcellularLocation>
</comment>
<dbReference type="Pfam" id="PF00326">
    <property type="entry name" value="Peptidase_S9"/>
    <property type="match status" value="1"/>
</dbReference>
<organism evidence="5 6">
    <name type="scientific">Salvelinus namaycush</name>
    <name type="common">Lake trout</name>
    <name type="synonym">Salmo namaycush</name>
    <dbReference type="NCBI Taxonomy" id="8040"/>
    <lineage>
        <taxon>Eukaryota</taxon>
        <taxon>Metazoa</taxon>
        <taxon>Chordata</taxon>
        <taxon>Craniata</taxon>
        <taxon>Vertebrata</taxon>
        <taxon>Euteleostomi</taxon>
        <taxon>Actinopterygii</taxon>
        <taxon>Neopterygii</taxon>
        <taxon>Teleostei</taxon>
        <taxon>Protacanthopterygii</taxon>
        <taxon>Salmoniformes</taxon>
        <taxon>Salmonidae</taxon>
        <taxon>Salmoninae</taxon>
        <taxon>Salvelinus</taxon>
    </lineage>
</organism>
<dbReference type="Proteomes" id="UP000808372">
    <property type="component" value="Chromosome 14"/>
</dbReference>
<feature type="domain" description="Dipeptidylpeptidase IV N-terminal" evidence="4">
    <location>
        <begin position="62"/>
        <end position="413"/>
    </location>
</feature>
<name>A0A8U1BTQ8_SALNM</name>
<dbReference type="Gene3D" id="3.40.50.1820">
    <property type="entry name" value="alpha/beta hydrolase"/>
    <property type="match status" value="1"/>
</dbReference>
<evidence type="ECO:0000313" key="6">
    <source>
        <dbReference type="RefSeq" id="XP_038863335.1"/>
    </source>
</evidence>
<dbReference type="SUPFAM" id="SSF53474">
    <property type="entry name" value="alpha/beta-Hydrolases"/>
    <property type="match status" value="1"/>
</dbReference>
<dbReference type="GO" id="GO:0006508">
    <property type="term" value="P:proteolysis"/>
    <property type="evidence" value="ECO:0007669"/>
    <property type="project" value="InterPro"/>
</dbReference>
<dbReference type="InterPro" id="IPR002469">
    <property type="entry name" value="Peptidase_S9B_N"/>
</dbReference>
<gene>
    <name evidence="6" type="primary">LOC120058656</name>
</gene>
<evidence type="ECO:0000259" key="3">
    <source>
        <dbReference type="Pfam" id="PF00326"/>
    </source>
</evidence>
<evidence type="ECO:0000256" key="1">
    <source>
        <dbReference type="ARBA" id="ARBA00004401"/>
    </source>
</evidence>
<evidence type="ECO:0000259" key="4">
    <source>
        <dbReference type="Pfam" id="PF00930"/>
    </source>
</evidence>
<dbReference type="Pfam" id="PF00930">
    <property type="entry name" value="DPPIV_N"/>
    <property type="match status" value="1"/>
</dbReference>
<dbReference type="InterPro" id="IPR029058">
    <property type="entry name" value="AB_hydrolase_fold"/>
</dbReference>